<sequence length="93" mass="10308">MKPISLTCQILSVKNAANSYIQIHVQIQNNSGGGGEEICILFKTNMILGILLNQKNHSNTDEKKAHTSMHYITNSIMIFCTDFLSRPLSGSCH</sequence>
<protein>
    <submittedName>
        <fullName evidence="1">Uncharacterized protein</fullName>
    </submittedName>
</protein>
<evidence type="ECO:0000313" key="2">
    <source>
        <dbReference type="Proteomes" id="UP001164929"/>
    </source>
</evidence>
<reference evidence="1 2" key="1">
    <citation type="journal article" date="2023" name="Mol. Ecol. Resour.">
        <title>Chromosome-level genome assembly of a triploid poplar Populus alba 'Berolinensis'.</title>
        <authorList>
            <person name="Chen S."/>
            <person name="Yu Y."/>
            <person name="Wang X."/>
            <person name="Wang S."/>
            <person name="Zhang T."/>
            <person name="Zhou Y."/>
            <person name="He R."/>
            <person name="Meng N."/>
            <person name="Wang Y."/>
            <person name="Liu W."/>
            <person name="Liu Z."/>
            <person name="Liu J."/>
            <person name="Guo Q."/>
            <person name="Huang H."/>
            <person name="Sederoff R.R."/>
            <person name="Wang G."/>
            <person name="Qu G."/>
            <person name="Chen S."/>
        </authorList>
    </citation>
    <scope>NUCLEOTIDE SEQUENCE [LARGE SCALE GENOMIC DNA]</scope>
    <source>
        <strain evidence="1">SC-2020</strain>
    </source>
</reference>
<keyword evidence="2" id="KW-1185">Reference proteome</keyword>
<gene>
    <name evidence="1" type="ORF">NC653_001867</name>
</gene>
<name>A0AAD6WH32_9ROSI</name>
<accession>A0AAD6WH32</accession>
<comment type="caution">
    <text evidence="1">The sequence shown here is derived from an EMBL/GenBank/DDBJ whole genome shotgun (WGS) entry which is preliminary data.</text>
</comment>
<dbReference type="AlphaFoldDB" id="A0AAD6WH32"/>
<organism evidence="1 2">
    <name type="scientific">Populus alba x Populus x berolinensis</name>
    <dbReference type="NCBI Taxonomy" id="444605"/>
    <lineage>
        <taxon>Eukaryota</taxon>
        <taxon>Viridiplantae</taxon>
        <taxon>Streptophyta</taxon>
        <taxon>Embryophyta</taxon>
        <taxon>Tracheophyta</taxon>
        <taxon>Spermatophyta</taxon>
        <taxon>Magnoliopsida</taxon>
        <taxon>eudicotyledons</taxon>
        <taxon>Gunneridae</taxon>
        <taxon>Pentapetalae</taxon>
        <taxon>rosids</taxon>
        <taxon>fabids</taxon>
        <taxon>Malpighiales</taxon>
        <taxon>Salicaceae</taxon>
        <taxon>Saliceae</taxon>
        <taxon>Populus</taxon>
    </lineage>
</organism>
<dbReference type="EMBL" id="JAQIZT010000001">
    <property type="protein sequence ID" value="KAJ7011571.1"/>
    <property type="molecule type" value="Genomic_DNA"/>
</dbReference>
<dbReference type="Proteomes" id="UP001164929">
    <property type="component" value="Chromosome 1"/>
</dbReference>
<evidence type="ECO:0000313" key="1">
    <source>
        <dbReference type="EMBL" id="KAJ7011571.1"/>
    </source>
</evidence>
<proteinExistence type="predicted"/>